<protein>
    <submittedName>
        <fullName evidence="1">Uncharacterized protein</fullName>
    </submittedName>
</protein>
<gene>
    <name evidence="1" type="ORF">ERS008198_05057</name>
</gene>
<accession>A0A655ESD8</accession>
<dbReference type="AlphaFoldDB" id="A0A655ESD8"/>
<proteinExistence type="predicted"/>
<sequence>MPRRCQRLVCRQQQIAAANINVVVEYQGNGFARIGFFFIAIKSDDTRHAGFHARRQHFNALSDFDATRRQSAGIPPKIKIRAINVLYRKAHRLTVYRTLYVYRFQDFQQRRTAVPAHIRALRGDIIPFQRRKRDKANVQIARQLFSKGQVIFANTGEGLFAVVNEIHFVDCHHQVFDPQQSGDKAMATRLIQHAFTRVDQ</sequence>
<evidence type="ECO:0000313" key="1">
    <source>
        <dbReference type="EMBL" id="CNV32623.1"/>
    </source>
</evidence>
<name>A0A655ESD8_SALET</name>
<evidence type="ECO:0000313" key="2">
    <source>
        <dbReference type="Proteomes" id="UP000041314"/>
    </source>
</evidence>
<organism evidence="1 2">
    <name type="scientific">Salmonella enterica subsp. enterica serovar Bovismorbificans</name>
    <dbReference type="NCBI Taxonomy" id="58097"/>
    <lineage>
        <taxon>Bacteria</taxon>
        <taxon>Pseudomonadati</taxon>
        <taxon>Pseudomonadota</taxon>
        <taxon>Gammaproteobacteria</taxon>
        <taxon>Enterobacterales</taxon>
        <taxon>Enterobacteriaceae</taxon>
        <taxon>Salmonella</taxon>
    </lineage>
</organism>
<dbReference type="EMBL" id="CQPA01000100">
    <property type="protein sequence ID" value="CNV32623.1"/>
    <property type="molecule type" value="Genomic_DNA"/>
</dbReference>
<dbReference type="Proteomes" id="UP000041314">
    <property type="component" value="Unassembled WGS sequence"/>
</dbReference>
<reference evidence="1 2" key="1">
    <citation type="submission" date="2015-03" db="EMBL/GenBank/DDBJ databases">
        <authorList>
            <consortium name="Pathogen Informatics"/>
        </authorList>
    </citation>
    <scope>NUCLEOTIDE SEQUENCE [LARGE SCALE GENOMIC DNA]</scope>
    <source>
        <strain evidence="1 2">A1104</strain>
    </source>
</reference>